<dbReference type="Proteomes" id="UP000828390">
    <property type="component" value="Unassembled WGS sequence"/>
</dbReference>
<comment type="caution">
    <text evidence="1">The sequence shown here is derived from an EMBL/GenBank/DDBJ whole genome shotgun (WGS) entry which is preliminary data.</text>
</comment>
<gene>
    <name evidence="1" type="ORF">DPMN_128493</name>
</gene>
<evidence type="ECO:0000313" key="2">
    <source>
        <dbReference type="Proteomes" id="UP000828390"/>
    </source>
</evidence>
<dbReference type="AlphaFoldDB" id="A0A9D4GZL6"/>
<keyword evidence="2" id="KW-1185">Reference proteome</keyword>
<reference evidence="1" key="2">
    <citation type="submission" date="2020-11" db="EMBL/GenBank/DDBJ databases">
        <authorList>
            <person name="McCartney M.A."/>
            <person name="Auch B."/>
            <person name="Kono T."/>
            <person name="Mallez S."/>
            <person name="Becker A."/>
            <person name="Gohl D.M."/>
            <person name="Silverstein K.A.T."/>
            <person name="Koren S."/>
            <person name="Bechman K.B."/>
            <person name="Herman A."/>
            <person name="Abrahante J.E."/>
            <person name="Garbe J."/>
        </authorList>
    </citation>
    <scope>NUCLEOTIDE SEQUENCE</scope>
    <source>
        <strain evidence="1">Duluth1</strain>
        <tissue evidence="1">Whole animal</tissue>
    </source>
</reference>
<reference evidence="1" key="1">
    <citation type="journal article" date="2019" name="bioRxiv">
        <title>The Genome of the Zebra Mussel, Dreissena polymorpha: A Resource for Invasive Species Research.</title>
        <authorList>
            <person name="McCartney M.A."/>
            <person name="Auch B."/>
            <person name="Kono T."/>
            <person name="Mallez S."/>
            <person name="Zhang Y."/>
            <person name="Obille A."/>
            <person name="Becker A."/>
            <person name="Abrahante J.E."/>
            <person name="Garbe J."/>
            <person name="Badalamenti J.P."/>
            <person name="Herman A."/>
            <person name="Mangelson H."/>
            <person name="Liachko I."/>
            <person name="Sullivan S."/>
            <person name="Sone E.D."/>
            <person name="Koren S."/>
            <person name="Silverstein K.A.T."/>
            <person name="Beckman K.B."/>
            <person name="Gohl D.M."/>
        </authorList>
    </citation>
    <scope>NUCLEOTIDE SEQUENCE</scope>
    <source>
        <strain evidence="1">Duluth1</strain>
        <tissue evidence="1">Whole animal</tissue>
    </source>
</reference>
<organism evidence="1 2">
    <name type="scientific">Dreissena polymorpha</name>
    <name type="common">Zebra mussel</name>
    <name type="synonym">Mytilus polymorpha</name>
    <dbReference type="NCBI Taxonomy" id="45954"/>
    <lineage>
        <taxon>Eukaryota</taxon>
        <taxon>Metazoa</taxon>
        <taxon>Spiralia</taxon>
        <taxon>Lophotrochozoa</taxon>
        <taxon>Mollusca</taxon>
        <taxon>Bivalvia</taxon>
        <taxon>Autobranchia</taxon>
        <taxon>Heteroconchia</taxon>
        <taxon>Euheterodonta</taxon>
        <taxon>Imparidentia</taxon>
        <taxon>Neoheterodontei</taxon>
        <taxon>Myida</taxon>
        <taxon>Dreissenoidea</taxon>
        <taxon>Dreissenidae</taxon>
        <taxon>Dreissena</taxon>
    </lineage>
</organism>
<sequence length="74" mass="8628">MRLFRFQEFLSNSDEDWVEMNRRNKLKTLCETRWATRADALFTFKASFETVVCTLEDIAQNNDAKDGAFKAAIT</sequence>
<accession>A0A9D4GZL6</accession>
<dbReference type="EMBL" id="JAIWYP010000005">
    <property type="protein sequence ID" value="KAH3826584.1"/>
    <property type="molecule type" value="Genomic_DNA"/>
</dbReference>
<protein>
    <submittedName>
        <fullName evidence="1">Uncharacterized protein</fullName>
    </submittedName>
</protein>
<proteinExistence type="predicted"/>
<name>A0A9D4GZL6_DREPO</name>
<evidence type="ECO:0000313" key="1">
    <source>
        <dbReference type="EMBL" id="KAH3826584.1"/>
    </source>
</evidence>